<evidence type="ECO:0000256" key="2">
    <source>
        <dbReference type="ARBA" id="ARBA00004496"/>
    </source>
</evidence>
<dbReference type="PANTHER" id="PTHR35259">
    <property type="entry name" value="BOMBESIN RECEPTOR-ACTIVATED PROTEIN C6ORF89"/>
    <property type="match status" value="1"/>
</dbReference>
<keyword evidence="4 9" id="KW-0812">Transmembrane</keyword>
<evidence type="ECO:0000256" key="8">
    <source>
        <dbReference type="ARBA" id="ARBA00023136"/>
    </source>
</evidence>
<comment type="subcellular location">
    <subcellularLocation>
        <location evidence="2">Cytoplasm</location>
    </subcellularLocation>
    <subcellularLocation>
        <location evidence="1">Golgi apparatus membrane</location>
        <topology evidence="1">Single-pass type II membrane protein</topology>
    </subcellularLocation>
</comment>
<name>A0A0K8TKR0_TABBR</name>
<proteinExistence type="evidence at transcript level"/>
<evidence type="ECO:0000256" key="6">
    <source>
        <dbReference type="ARBA" id="ARBA00022989"/>
    </source>
</evidence>
<evidence type="ECO:0000256" key="7">
    <source>
        <dbReference type="ARBA" id="ARBA00023034"/>
    </source>
</evidence>
<protein>
    <submittedName>
        <fullName evidence="10">Putative conserved plasma membrane protein</fullName>
    </submittedName>
</protein>
<reference evidence="10" key="1">
    <citation type="journal article" date="2015" name="Insect Biochem. Mol. Biol.">
        <title>An insight into the sialome of the horse fly, Tabanus bromius.</title>
        <authorList>
            <person name="Ribeiro J.M."/>
            <person name="Kazimirova M."/>
            <person name="Takac P."/>
            <person name="Andersen J.F."/>
            <person name="Francischetti I.M."/>
        </authorList>
    </citation>
    <scope>NUCLEOTIDE SEQUENCE</scope>
</reference>
<accession>A0A0K8TKR0</accession>
<evidence type="ECO:0000256" key="5">
    <source>
        <dbReference type="ARBA" id="ARBA00022968"/>
    </source>
</evidence>
<evidence type="ECO:0000256" key="4">
    <source>
        <dbReference type="ARBA" id="ARBA00022692"/>
    </source>
</evidence>
<organism evidence="10">
    <name type="scientific">Tabanus bromius</name>
    <name type="common">Band-eyed brown horse fly</name>
    <dbReference type="NCBI Taxonomy" id="304241"/>
    <lineage>
        <taxon>Eukaryota</taxon>
        <taxon>Metazoa</taxon>
        <taxon>Ecdysozoa</taxon>
        <taxon>Arthropoda</taxon>
        <taxon>Hexapoda</taxon>
        <taxon>Insecta</taxon>
        <taxon>Pterygota</taxon>
        <taxon>Neoptera</taxon>
        <taxon>Endopterygota</taxon>
        <taxon>Diptera</taxon>
        <taxon>Brachycera</taxon>
        <taxon>Tabanomorpha</taxon>
        <taxon>Tabanoidea</taxon>
        <taxon>Tabanidae</taxon>
        <taxon>Tabanus</taxon>
    </lineage>
</organism>
<evidence type="ECO:0000256" key="1">
    <source>
        <dbReference type="ARBA" id="ARBA00004323"/>
    </source>
</evidence>
<dbReference type="PANTHER" id="PTHR35259:SF1">
    <property type="entry name" value="BOMBESIN RECEPTOR-ACTIVATED PROTEIN C6ORF89"/>
    <property type="match status" value="1"/>
</dbReference>
<dbReference type="EMBL" id="GDAI01002887">
    <property type="protein sequence ID" value="JAI14716.1"/>
    <property type="molecule type" value="mRNA"/>
</dbReference>
<dbReference type="AlphaFoldDB" id="A0A0K8TKR0"/>
<dbReference type="GO" id="GO:0000139">
    <property type="term" value="C:Golgi membrane"/>
    <property type="evidence" value="ECO:0007669"/>
    <property type="project" value="UniProtKB-SubCell"/>
</dbReference>
<feature type="transmembrane region" description="Helical" evidence="9">
    <location>
        <begin position="83"/>
        <end position="99"/>
    </location>
</feature>
<sequence>MEDAEMNYANLTRNPIISKYLINVNKLKQFAAESCQISNRQFDNYLFLQYFSQNNWRNSTNFYVNSSLKDEIVKQIIDRKRKILFWIFYLVIACLFLTYKNEASTLVLRNIQTFIYPGMKLWRKMTLPVISKFPGLTELYDESCLMMNPFFQVDDLNCEPCAGVVNVLDLTHVQQRTEFVPFIFKINQQPVYVSDLFELYKSNKDVFYRDAYRVTSTNREVTNLDELFHDFNRTHQVKSHNLWRCNRMPPARTLRTLFARPNRLPTTGIALERYLAIDTDDAPSYPIPDAECSNMFIQQALGTRIIILRPTTECRSKCRTISIRLPQSFVLSYNWWYWRPISAPDQFSKSTSISFIGSYC</sequence>
<evidence type="ECO:0000313" key="10">
    <source>
        <dbReference type="EMBL" id="JAI14716.1"/>
    </source>
</evidence>
<keyword evidence="8 9" id="KW-0472">Membrane</keyword>
<keyword evidence="7" id="KW-0333">Golgi apparatus</keyword>
<keyword evidence="6 9" id="KW-1133">Transmembrane helix</keyword>
<keyword evidence="5" id="KW-0735">Signal-anchor</keyword>
<evidence type="ECO:0000256" key="9">
    <source>
        <dbReference type="SAM" id="Phobius"/>
    </source>
</evidence>
<dbReference type="InterPro" id="IPR038757">
    <property type="entry name" value="BRAP"/>
</dbReference>
<keyword evidence="3" id="KW-0963">Cytoplasm</keyword>
<evidence type="ECO:0000256" key="3">
    <source>
        <dbReference type="ARBA" id="ARBA00022490"/>
    </source>
</evidence>